<gene>
    <name evidence="1" type="ORF">CI1B_65400</name>
</gene>
<comment type="caution">
    <text evidence="1">The sequence shown here is derived from an EMBL/GenBank/DDBJ whole genome shotgun (WGS) entry which is preliminary data.</text>
</comment>
<accession>A0A508TQH2</accession>
<proteinExistence type="predicted"/>
<dbReference type="AlphaFoldDB" id="A0A508TQH2"/>
<organism evidence="1 2">
    <name type="scientific">Bradyrhizobium ivorense</name>
    <dbReference type="NCBI Taxonomy" id="2511166"/>
    <lineage>
        <taxon>Bacteria</taxon>
        <taxon>Pseudomonadati</taxon>
        <taxon>Pseudomonadota</taxon>
        <taxon>Alphaproteobacteria</taxon>
        <taxon>Hyphomicrobiales</taxon>
        <taxon>Nitrobacteraceae</taxon>
        <taxon>Bradyrhizobium</taxon>
    </lineage>
</organism>
<evidence type="ECO:0000313" key="1">
    <source>
        <dbReference type="EMBL" id="VIO76573.1"/>
    </source>
</evidence>
<protein>
    <submittedName>
        <fullName evidence="1">Uncharacterized protein</fullName>
    </submittedName>
</protein>
<dbReference type="Proteomes" id="UP000328092">
    <property type="component" value="Unassembled WGS sequence"/>
</dbReference>
<name>A0A508TQH2_9BRAD</name>
<keyword evidence="2" id="KW-1185">Reference proteome</keyword>
<dbReference type="EMBL" id="CAADFC020000028">
    <property type="protein sequence ID" value="VIO76573.1"/>
    <property type="molecule type" value="Genomic_DNA"/>
</dbReference>
<sequence length="123" mass="13836">MIKRGNPLFINFGELPLKQGVQKVPQIWMTYREIAEMLGCDADAARATTIQRELDRKKSRDGLTRVKLDPELTARFISMIRNADAALNQAVQELRNMHEMMARRARSGGHSTIYDDGGFAVSG</sequence>
<reference evidence="1" key="1">
    <citation type="submission" date="2019-02" db="EMBL/GenBank/DDBJ databases">
        <authorList>
            <person name="Pothier F.J."/>
        </authorList>
    </citation>
    <scope>NUCLEOTIDE SEQUENCE</scope>
    <source>
        <strain evidence="1">CI-1B</strain>
    </source>
</reference>
<dbReference type="RefSeq" id="WP_175607169.1">
    <property type="nucleotide sequence ID" value="NZ_CAADFC020000028.1"/>
</dbReference>
<evidence type="ECO:0000313" key="2">
    <source>
        <dbReference type="Proteomes" id="UP000328092"/>
    </source>
</evidence>